<dbReference type="SUPFAM" id="SSF53448">
    <property type="entry name" value="Nucleotide-diphospho-sugar transferases"/>
    <property type="match status" value="1"/>
</dbReference>
<dbReference type="RefSeq" id="WP_120240002.1">
    <property type="nucleotide sequence ID" value="NZ_RAPQ01000009.1"/>
</dbReference>
<evidence type="ECO:0000313" key="5">
    <source>
        <dbReference type="EMBL" id="RKE02143.1"/>
    </source>
</evidence>
<organism evidence="5 6">
    <name type="scientific">Marinifilum flexuosum</name>
    <dbReference type="NCBI Taxonomy" id="1117708"/>
    <lineage>
        <taxon>Bacteria</taxon>
        <taxon>Pseudomonadati</taxon>
        <taxon>Bacteroidota</taxon>
        <taxon>Bacteroidia</taxon>
        <taxon>Marinilabiliales</taxon>
        <taxon>Marinifilaceae</taxon>
    </lineage>
</organism>
<dbReference type="OrthoDB" id="9771846at2"/>
<dbReference type="Pfam" id="PF00535">
    <property type="entry name" value="Glycos_transf_2"/>
    <property type="match status" value="1"/>
</dbReference>
<dbReference type="Proteomes" id="UP000284531">
    <property type="component" value="Unassembled WGS sequence"/>
</dbReference>
<dbReference type="CDD" id="cd04186">
    <property type="entry name" value="GT_2_like_c"/>
    <property type="match status" value="1"/>
</dbReference>
<proteinExistence type="inferred from homology"/>
<dbReference type="InterPro" id="IPR001173">
    <property type="entry name" value="Glyco_trans_2-like"/>
</dbReference>
<comment type="similarity">
    <text evidence="1">Belongs to the glycosyltransferase 2 family.</text>
</comment>
<evidence type="ECO:0000313" key="6">
    <source>
        <dbReference type="Proteomes" id="UP000284531"/>
    </source>
</evidence>
<evidence type="ECO:0000256" key="2">
    <source>
        <dbReference type="ARBA" id="ARBA00022676"/>
    </source>
</evidence>
<gene>
    <name evidence="5" type="ORF">BXY64_2226</name>
</gene>
<dbReference type="PANTHER" id="PTHR43179">
    <property type="entry name" value="RHAMNOSYLTRANSFERASE WBBL"/>
    <property type="match status" value="1"/>
</dbReference>
<comment type="caution">
    <text evidence="5">The sequence shown here is derived from an EMBL/GenBank/DDBJ whole genome shotgun (WGS) entry which is preliminary data.</text>
</comment>
<accession>A0A419X364</accession>
<dbReference type="PANTHER" id="PTHR43179:SF12">
    <property type="entry name" value="GALACTOFURANOSYLTRANSFERASE GLFT2"/>
    <property type="match status" value="1"/>
</dbReference>
<protein>
    <recommendedName>
        <fullName evidence="4">Glycosyltransferase 2-like domain-containing protein</fullName>
    </recommendedName>
</protein>
<feature type="domain" description="Glycosyltransferase 2-like" evidence="4">
    <location>
        <begin position="12"/>
        <end position="137"/>
    </location>
</feature>
<dbReference type="Gene3D" id="3.90.550.10">
    <property type="entry name" value="Spore Coat Polysaccharide Biosynthesis Protein SpsA, Chain A"/>
    <property type="match status" value="1"/>
</dbReference>
<sequence length="307" mass="35725">MSTIMKEYPKVSIITVNYNQAQVTCDFLQSLKEVTYPNYEVIVVDNASPTEDPAPIVNNYPEIIFIKSEKNLGFAGGNNLGVRKSTGEYLLFINNDTEVEPDFLEPMIEKFQEDKSIGMMSPKIRFHHTPDTIQYAGYTPMNPFTMRQHLIGFRKVDNGQFDDPGFTYSIHGAAMIVPRKVIEEVGMMTEVFFLYYEEHDWCARVKKAGYKVYYQPKSLVFHKESISTGKESPLKIYYISRNRIVYARRNSKGWILLFNLIYLTLITVPKNTLKYLLATRFDLLRSFYKAMFWNVYHYKGIHDNPAL</sequence>
<evidence type="ECO:0000259" key="4">
    <source>
        <dbReference type="Pfam" id="PF00535"/>
    </source>
</evidence>
<dbReference type="GO" id="GO:0016757">
    <property type="term" value="F:glycosyltransferase activity"/>
    <property type="evidence" value="ECO:0007669"/>
    <property type="project" value="UniProtKB-KW"/>
</dbReference>
<dbReference type="AlphaFoldDB" id="A0A419X364"/>
<evidence type="ECO:0000256" key="1">
    <source>
        <dbReference type="ARBA" id="ARBA00006739"/>
    </source>
</evidence>
<dbReference type="EMBL" id="RAPQ01000009">
    <property type="protein sequence ID" value="RKE02143.1"/>
    <property type="molecule type" value="Genomic_DNA"/>
</dbReference>
<dbReference type="InterPro" id="IPR029044">
    <property type="entry name" value="Nucleotide-diphossugar_trans"/>
</dbReference>
<name>A0A419X364_9BACT</name>
<reference evidence="5 6" key="1">
    <citation type="submission" date="2018-09" db="EMBL/GenBank/DDBJ databases">
        <title>Genomic Encyclopedia of Archaeal and Bacterial Type Strains, Phase II (KMG-II): from individual species to whole genera.</title>
        <authorList>
            <person name="Goeker M."/>
        </authorList>
    </citation>
    <scope>NUCLEOTIDE SEQUENCE [LARGE SCALE GENOMIC DNA]</scope>
    <source>
        <strain evidence="5 6">DSM 21950</strain>
    </source>
</reference>
<keyword evidence="3" id="KW-0808">Transferase</keyword>
<keyword evidence="2" id="KW-0328">Glycosyltransferase</keyword>
<keyword evidence="6" id="KW-1185">Reference proteome</keyword>
<evidence type="ECO:0000256" key="3">
    <source>
        <dbReference type="ARBA" id="ARBA00022679"/>
    </source>
</evidence>